<organism evidence="1 2">
    <name type="scientific">Marinimicrococcus flavescens</name>
    <dbReference type="NCBI Taxonomy" id="3031815"/>
    <lineage>
        <taxon>Bacteria</taxon>
        <taxon>Pseudomonadati</taxon>
        <taxon>Pseudomonadota</taxon>
        <taxon>Alphaproteobacteria</taxon>
        <taxon>Geminicoccales</taxon>
        <taxon>Geminicoccaceae</taxon>
        <taxon>Marinimicrococcus</taxon>
    </lineage>
</organism>
<evidence type="ECO:0000313" key="2">
    <source>
        <dbReference type="Proteomes" id="UP001301140"/>
    </source>
</evidence>
<proteinExistence type="predicted"/>
<keyword evidence="2" id="KW-1185">Reference proteome</keyword>
<dbReference type="Pfam" id="PF05013">
    <property type="entry name" value="FGase"/>
    <property type="match status" value="1"/>
</dbReference>
<protein>
    <submittedName>
        <fullName evidence="1">N-formylglutamate amidohydrolase</fullName>
    </submittedName>
</protein>
<dbReference type="Gene3D" id="3.40.630.40">
    <property type="entry name" value="Zn-dependent exopeptidases"/>
    <property type="match status" value="1"/>
</dbReference>
<accession>A0AAP3XSD7</accession>
<dbReference type="Proteomes" id="UP001301140">
    <property type="component" value="Unassembled WGS sequence"/>
</dbReference>
<gene>
    <name evidence="1" type="ORF">PZ740_12185</name>
</gene>
<dbReference type="EMBL" id="JARGEQ010000126">
    <property type="protein sequence ID" value="MDF1587136.1"/>
    <property type="molecule type" value="Genomic_DNA"/>
</dbReference>
<dbReference type="SUPFAM" id="SSF53187">
    <property type="entry name" value="Zn-dependent exopeptidases"/>
    <property type="match status" value="1"/>
</dbReference>
<dbReference type="RefSeq" id="WP_327789557.1">
    <property type="nucleotide sequence ID" value="NZ_JARGEQ010000126.1"/>
</dbReference>
<dbReference type="AlphaFoldDB" id="A0AAP3XSD7"/>
<comment type="caution">
    <text evidence="1">The sequence shown here is derived from an EMBL/GenBank/DDBJ whole genome shotgun (WGS) entry which is preliminary data.</text>
</comment>
<dbReference type="InterPro" id="IPR007709">
    <property type="entry name" value="N-FG_amidohydro"/>
</dbReference>
<evidence type="ECO:0000313" key="1">
    <source>
        <dbReference type="EMBL" id="MDF1587136.1"/>
    </source>
</evidence>
<name>A0AAP3XSD7_9PROT</name>
<reference evidence="1 2" key="1">
    <citation type="submission" date="2023-03" db="EMBL/GenBank/DDBJ databases">
        <title>YIM 152171 draft genome.</title>
        <authorList>
            <person name="Yang Z."/>
        </authorList>
    </citation>
    <scope>NUCLEOTIDE SEQUENCE [LARGE SCALE GENOMIC DNA]</scope>
    <source>
        <strain evidence="1 2">YIM 152171</strain>
    </source>
</reference>
<sequence length="288" mass="31250">MEDRELPGVLRLTAPRASLVPLVLDSPHSGTQWPEDFAPAADEVAVRRTQDSLVDELFGAAPEHGAPLLAALFPRVYIDPNRSLGDLDPALLAERWDGPLAPGEKSELGKGLIWRLAAPDTPIYDRKLTAGEVRRRIDSFYEPYHTALAALLDGIAERFGGVWHIDCHSMRPMSTSVDKEGPGVARPDIVLSDRDGTSAGASFMDQAVSFLRGEGLEVAINEPFKGAELVARYGDPARNRHSIQIEVNRRLYLDEGGIAAGDGFARTQALLGRFVGAMAEHVRAVARA</sequence>